<dbReference type="Gene3D" id="3.30.70.870">
    <property type="entry name" value="Elongation Factor G (Translational Gtpase), domain 3"/>
    <property type="match status" value="1"/>
</dbReference>
<dbReference type="NCBIfam" id="TIGR00231">
    <property type="entry name" value="small_GTP"/>
    <property type="match status" value="1"/>
</dbReference>
<evidence type="ECO:0000259" key="5">
    <source>
        <dbReference type="PROSITE" id="PS51722"/>
    </source>
</evidence>
<dbReference type="Gene3D" id="3.30.70.240">
    <property type="match status" value="1"/>
</dbReference>
<dbReference type="InterPro" id="IPR009000">
    <property type="entry name" value="Transl_B-barrel_sf"/>
</dbReference>
<dbReference type="PANTHER" id="PTHR43261:SF1">
    <property type="entry name" value="RIBOSOME-RELEASING FACTOR 2, MITOCHONDRIAL"/>
    <property type="match status" value="1"/>
</dbReference>
<dbReference type="Gene3D" id="3.30.230.10">
    <property type="match status" value="1"/>
</dbReference>
<dbReference type="SMART" id="SM00889">
    <property type="entry name" value="EFG_IV"/>
    <property type="match status" value="1"/>
</dbReference>
<dbReference type="Gene3D" id="3.40.50.300">
    <property type="entry name" value="P-loop containing nucleotide triphosphate hydrolases"/>
    <property type="match status" value="1"/>
</dbReference>
<dbReference type="InterPro" id="IPR027417">
    <property type="entry name" value="P-loop_NTPase"/>
</dbReference>
<dbReference type="InterPro" id="IPR000640">
    <property type="entry name" value="EFG_V-like"/>
</dbReference>
<dbReference type="InterPro" id="IPR035647">
    <property type="entry name" value="EFG_III/V"/>
</dbReference>
<evidence type="ECO:0000256" key="4">
    <source>
        <dbReference type="ARBA" id="ARBA00023251"/>
    </source>
</evidence>
<proteinExistence type="predicted"/>
<keyword evidence="4" id="KW-0046">Antibiotic resistance</keyword>
<dbReference type="PRINTS" id="PR00315">
    <property type="entry name" value="ELONGATNFCT"/>
</dbReference>
<feature type="domain" description="Tr-type G" evidence="5">
    <location>
        <begin position="1"/>
        <end position="237"/>
    </location>
</feature>
<comment type="caution">
    <text evidence="6">The sequence shown here is derived from an EMBL/GenBank/DDBJ whole genome shotgun (WGS) entry which is preliminary data.</text>
</comment>
<evidence type="ECO:0000313" key="6">
    <source>
        <dbReference type="EMBL" id="MBC5995420.1"/>
    </source>
</evidence>
<dbReference type="InterPro" id="IPR000795">
    <property type="entry name" value="T_Tr_GTP-bd_dom"/>
</dbReference>
<dbReference type="Pfam" id="PF00009">
    <property type="entry name" value="GTP_EFTU"/>
    <property type="match status" value="1"/>
</dbReference>
<dbReference type="SUPFAM" id="SSF54980">
    <property type="entry name" value="EF-G C-terminal domain-like"/>
    <property type="match status" value="2"/>
</dbReference>
<protein>
    <submittedName>
        <fullName evidence="6">TetM/TetW/TetO/TetS family tetracycline resistance ribosomal protection protein</fullName>
    </submittedName>
</protein>
<dbReference type="SUPFAM" id="SSF54211">
    <property type="entry name" value="Ribosomal protein S5 domain 2-like"/>
    <property type="match status" value="1"/>
</dbReference>
<dbReference type="InterPro" id="IPR035650">
    <property type="entry name" value="Tet_C"/>
</dbReference>
<dbReference type="Proteomes" id="UP000609849">
    <property type="component" value="Unassembled WGS sequence"/>
</dbReference>
<dbReference type="SUPFAM" id="SSF50447">
    <property type="entry name" value="Translation proteins"/>
    <property type="match status" value="1"/>
</dbReference>
<dbReference type="SUPFAM" id="SSF52540">
    <property type="entry name" value="P-loop containing nucleoside triphosphate hydrolases"/>
    <property type="match status" value="1"/>
</dbReference>
<gene>
    <name evidence="6" type="ORF">H8923_01490</name>
</gene>
<keyword evidence="2" id="KW-0648">Protein biosynthesis</keyword>
<dbReference type="InterPro" id="IPR005225">
    <property type="entry name" value="Small_GTP-bd"/>
</dbReference>
<dbReference type="CDD" id="cd03711">
    <property type="entry name" value="Tet_C"/>
    <property type="match status" value="1"/>
</dbReference>
<dbReference type="PROSITE" id="PS00301">
    <property type="entry name" value="G_TR_1"/>
    <property type="match status" value="1"/>
</dbReference>
<dbReference type="EMBL" id="JACRWE010000001">
    <property type="protein sequence ID" value="MBC5995420.1"/>
    <property type="molecule type" value="Genomic_DNA"/>
</dbReference>
<dbReference type="InterPro" id="IPR031157">
    <property type="entry name" value="G_TR_CS"/>
</dbReference>
<name>A0ABR7JKS2_9FIRM</name>
<organism evidence="6 7">
    <name type="scientific">Romboutsia faecis</name>
    <dbReference type="NCBI Taxonomy" id="2764597"/>
    <lineage>
        <taxon>Bacteria</taxon>
        <taxon>Bacillati</taxon>
        <taxon>Bacillota</taxon>
        <taxon>Clostridia</taxon>
        <taxon>Peptostreptococcales</taxon>
        <taxon>Peptostreptococcaceae</taxon>
        <taxon>Romboutsia</taxon>
    </lineage>
</organism>
<dbReference type="Pfam" id="PF00679">
    <property type="entry name" value="EFG_C"/>
    <property type="match status" value="1"/>
</dbReference>
<dbReference type="PRINTS" id="PR01037">
    <property type="entry name" value="TCRTETOQM"/>
</dbReference>
<dbReference type="InterPro" id="IPR005517">
    <property type="entry name" value="Transl_elong_EFG/EF2_IV"/>
</dbReference>
<dbReference type="RefSeq" id="WP_153971374.1">
    <property type="nucleotide sequence ID" value="NZ_JACRWE010000001.1"/>
</dbReference>
<dbReference type="SMART" id="SM00838">
    <property type="entry name" value="EFG_C"/>
    <property type="match status" value="1"/>
</dbReference>
<evidence type="ECO:0000256" key="2">
    <source>
        <dbReference type="ARBA" id="ARBA00022917"/>
    </source>
</evidence>
<dbReference type="PROSITE" id="PS51722">
    <property type="entry name" value="G_TR_2"/>
    <property type="match status" value="1"/>
</dbReference>
<keyword evidence="7" id="KW-1185">Reference proteome</keyword>
<dbReference type="CDD" id="cd04168">
    <property type="entry name" value="TetM_like"/>
    <property type="match status" value="1"/>
</dbReference>
<keyword evidence="1" id="KW-0547">Nucleotide-binding</keyword>
<dbReference type="PANTHER" id="PTHR43261">
    <property type="entry name" value="TRANSLATION ELONGATION FACTOR G-RELATED"/>
    <property type="match status" value="1"/>
</dbReference>
<evidence type="ECO:0000313" key="7">
    <source>
        <dbReference type="Proteomes" id="UP000609849"/>
    </source>
</evidence>
<sequence>MNKTIGILAHVDAGKTTFCEQILYYTKSIRKLGRVDHKNTFLDSHSIEKSRGITIFSNQGNFTYKGSKYYLIDTPGHMDFSPEMERAIKIMDYAIVIVSGVESVQSHTKTVFRLLNEYKIPTFIFINKMDRIGTDKDKIIEDLKSKLSENIIDISNSFNEKYDYDLDNNLIEFIAERDANLCERYLDERYEKELWIYSIKEMIKDGEIYPCSFGSALNNIGIEELLDKVHMLTYTNYDKNSEFIGKVYKVINEKNKKRITYIKALRGNLSVKDEIKYRSLMDVNHDGHEYAYDKINQIRIYNGEKFTTENTVSAGQLFAVTGINNAVSGNYVFSNTIKECDIEHITDEINVEINANMKSKVIFDKSLNINEIYSYFKILDSEEPSLCVSYNEKLKEISVHVMGKIQLEILKEVVKSRFNLDIEFGPCEILYKETISKATKGCGHFEPLGHYAEVYLKIEPTKRNSGISFDSVALVDDLSIGNQNLVKTHIFEREHRGILGGYPITDIKITLLDGRAHNKHTSGGDFREATFRALRQGIEKVENILLEPYYKFKIEINIDYIGRVLSDIQKMSGEFEEPQVFEDRVIINGRGPVSTFMNYSMEIMLFSKGSGSISYINDGYDVCHNTEVVLEKINYNKNADMDYTSSSIFCSKGQAYSVDADKVEEYMHCL</sequence>
<dbReference type="InterPro" id="IPR020568">
    <property type="entry name" value="Ribosomal_Su5_D2-typ_SF"/>
</dbReference>
<accession>A0ABR7JKS2</accession>
<dbReference type="Pfam" id="PF03764">
    <property type="entry name" value="EFG_IV"/>
    <property type="match status" value="1"/>
</dbReference>
<keyword evidence="3" id="KW-0342">GTP-binding</keyword>
<dbReference type="Gene3D" id="2.40.30.10">
    <property type="entry name" value="Translation factors"/>
    <property type="match status" value="1"/>
</dbReference>
<dbReference type="InterPro" id="IPR014721">
    <property type="entry name" value="Ribsml_uS5_D2-typ_fold_subgr"/>
</dbReference>
<reference evidence="6 7" key="1">
    <citation type="submission" date="2020-08" db="EMBL/GenBank/DDBJ databases">
        <authorList>
            <person name="Liu C."/>
            <person name="Sun Q."/>
        </authorList>
    </citation>
    <scope>NUCLEOTIDE SEQUENCE [LARGE SCALE GENOMIC DNA]</scope>
    <source>
        <strain evidence="6 7">NSJ-18</strain>
    </source>
</reference>
<evidence type="ECO:0000256" key="1">
    <source>
        <dbReference type="ARBA" id="ARBA00022741"/>
    </source>
</evidence>
<evidence type="ECO:0000256" key="3">
    <source>
        <dbReference type="ARBA" id="ARBA00023134"/>
    </source>
</evidence>